<feature type="compositionally biased region" description="Low complexity" evidence="11">
    <location>
        <begin position="469"/>
        <end position="491"/>
    </location>
</feature>
<dbReference type="RefSeq" id="XP_022464779.1">
    <property type="nucleotide sequence ID" value="XM_022608266.1"/>
</dbReference>
<keyword evidence="3" id="KW-0808">Transferase</keyword>
<dbReference type="SUPFAM" id="SSF57850">
    <property type="entry name" value="RING/U-box"/>
    <property type="match status" value="1"/>
</dbReference>
<dbReference type="GO" id="GO:0008270">
    <property type="term" value="F:zinc ion binding"/>
    <property type="evidence" value="ECO:0007669"/>
    <property type="project" value="UniProtKB-KW"/>
</dbReference>
<dbReference type="GO" id="GO:0030970">
    <property type="term" value="P:retrograde protein transport, ER to cytosol"/>
    <property type="evidence" value="ECO:0007669"/>
    <property type="project" value="EnsemblFungi"/>
</dbReference>
<evidence type="ECO:0000256" key="12">
    <source>
        <dbReference type="SAM" id="Phobius"/>
    </source>
</evidence>
<feature type="transmembrane region" description="Helical" evidence="12">
    <location>
        <begin position="12"/>
        <end position="32"/>
    </location>
</feature>
<dbReference type="GO" id="GO:0070936">
    <property type="term" value="P:protein K48-linked ubiquitination"/>
    <property type="evidence" value="ECO:0007669"/>
    <property type="project" value="EnsemblFungi"/>
</dbReference>
<evidence type="ECO:0000259" key="13">
    <source>
        <dbReference type="PROSITE" id="PS50089"/>
    </source>
</evidence>
<dbReference type="OMA" id="SDNLCII"/>
<feature type="domain" description="RING-type" evidence="13">
    <location>
        <begin position="398"/>
        <end position="423"/>
    </location>
</feature>
<dbReference type="Proteomes" id="UP000006310">
    <property type="component" value="Chromosome 5"/>
</dbReference>
<dbReference type="InterPro" id="IPR050731">
    <property type="entry name" value="HRD1_E3_ubiq-ligases"/>
</dbReference>
<comment type="subcellular location">
    <subcellularLocation>
        <location evidence="1">Endomembrane system</location>
        <topology evidence="1">Multi-pass membrane protein</topology>
    </subcellularLocation>
</comment>
<evidence type="ECO:0000256" key="2">
    <source>
        <dbReference type="ARBA" id="ARBA00004906"/>
    </source>
</evidence>
<feature type="transmembrane region" description="Helical" evidence="12">
    <location>
        <begin position="109"/>
        <end position="128"/>
    </location>
</feature>
<evidence type="ECO:0000256" key="7">
    <source>
        <dbReference type="ARBA" id="ARBA00022833"/>
    </source>
</evidence>
<feature type="transmembrane region" description="Helical" evidence="12">
    <location>
        <begin position="52"/>
        <end position="73"/>
    </location>
</feature>
<dbReference type="OrthoDB" id="7759664at2759"/>
<keyword evidence="6 10" id="KW-0863">Zinc-finger</keyword>
<keyword evidence="15" id="KW-1185">Reference proteome</keyword>
<dbReference type="GO" id="GO:0030968">
    <property type="term" value="P:endoplasmic reticulum unfolded protein response"/>
    <property type="evidence" value="ECO:0007669"/>
    <property type="project" value="EnsemblFungi"/>
</dbReference>
<keyword evidence="9 12" id="KW-0472">Membrane</keyword>
<dbReference type="EMBL" id="HE978318">
    <property type="protein sequence ID" value="CCK70533.1"/>
    <property type="molecule type" value="Genomic_DNA"/>
</dbReference>
<dbReference type="SMART" id="SM00184">
    <property type="entry name" value="RING"/>
    <property type="match status" value="1"/>
</dbReference>
<dbReference type="GO" id="GO:0000839">
    <property type="term" value="C:Hrd1p ubiquitin ligase ERAD-L complex"/>
    <property type="evidence" value="ECO:0007669"/>
    <property type="project" value="EnsemblFungi"/>
</dbReference>
<dbReference type="InterPro" id="IPR013083">
    <property type="entry name" value="Znf_RING/FYVE/PHD"/>
</dbReference>
<keyword evidence="8 12" id="KW-1133">Transmembrane helix</keyword>
<dbReference type="GO" id="GO:0042802">
    <property type="term" value="F:identical protein binding"/>
    <property type="evidence" value="ECO:0007669"/>
    <property type="project" value="EnsemblFungi"/>
</dbReference>
<dbReference type="GO" id="GO:0000838">
    <property type="term" value="C:Hrd1p ubiquitin ligase ERAD-M complex"/>
    <property type="evidence" value="ECO:0007669"/>
    <property type="project" value="EnsemblFungi"/>
</dbReference>
<dbReference type="Gene3D" id="3.30.40.10">
    <property type="entry name" value="Zinc/RING finger domain, C3HC4 (zinc finger)"/>
    <property type="match status" value="1"/>
</dbReference>
<evidence type="ECO:0000313" key="15">
    <source>
        <dbReference type="Proteomes" id="UP000006310"/>
    </source>
</evidence>
<comment type="pathway">
    <text evidence="2">Protein modification; protein ubiquitination.</text>
</comment>
<evidence type="ECO:0000256" key="10">
    <source>
        <dbReference type="PROSITE-ProRule" id="PRU00175"/>
    </source>
</evidence>
<dbReference type="InterPro" id="IPR057992">
    <property type="entry name" value="TPR_SYVN1_N"/>
</dbReference>
<evidence type="ECO:0000256" key="5">
    <source>
        <dbReference type="ARBA" id="ARBA00022723"/>
    </source>
</evidence>
<dbReference type="GO" id="GO:0043161">
    <property type="term" value="P:proteasome-mediated ubiquitin-dependent protein catabolic process"/>
    <property type="evidence" value="ECO:0007669"/>
    <property type="project" value="TreeGrafter"/>
</dbReference>
<accession>J7RLW7</accession>
<keyword evidence="4 12" id="KW-0812">Transmembrane</keyword>
<dbReference type="UniPathway" id="UPA00143"/>
<sequence length="556" mass="63685">MLVLNLRSRKQQFALLVVVIYLLTAFTVINAFGNSHTFLEWTTGLTQGVNYVIIAAFSLLNIVLLWKGFTYMVFGDLRLIEEEHIFERIPLTVINLIMISSLLSDKYMFDIVLLGGLLLVLKVSHWILRDRLEGFLQRINDTTTLTSLLFSKFSRNLLIFGILDYFVTKICFFNHFGNFYHHGDFSNITQIMFGLEYAVVFIDLINILCHTVLNFYAFHRTQLQSARFNLEMMNDDFSEDENDSGVNADGGLEGKFIYEKLIDFVAGVLRTGLHFTMLIPLRFQSMLVKDFVWDLFNLVNNGNSLWKIYKNNRQLNKKLPNIAIEDLLDHDNMCIVCMDDLVLVHHPTKRRQSVQEECDDEKNTEKDKPSTTEEDLSEVEPTQGDIDRMADSKKPKKLPCGHMLHFSCLKNWMERSQTCPICRVPVFDKDGNVRPSIAKTRRSPPMSSSRSANRSRASPAPIPTPTLTPTPTQTQAQTQPQTTPTSTAPTLPVQVSLMDIPNRTKSRFAIEKDTADDQERNITIRFRDLNDPSKSFKATVNVQRNPYLHEAAFTSS</sequence>
<evidence type="ECO:0000256" key="9">
    <source>
        <dbReference type="ARBA" id="ARBA00023136"/>
    </source>
</evidence>
<keyword evidence="7" id="KW-0862">Zinc</keyword>
<evidence type="ECO:0000256" key="8">
    <source>
        <dbReference type="ARBA" id="ARBA00022989"/>
    </source>
</evidence>
<feature type="transmembrane region" description="Helical" evidence="12">
    <location>
        <begin position="157"/>
        <end position="177"/>
    </location>
</feature>
<dbReference type="GeneID" id="34526233"/>
<dbReference type="InterPro" id="IPR001841">
    <property type="entry name" value="Znf_RING"/>
</dbReference>
<proteinExistence type="predicted"/>
<dbReference type="STRING" id="1071383.J7RLW7"/>
<evidence type="ECO:0000256" key="4">
    <source>
        <dbReference type="ARBA" id="ARBA00022692"/>
    </source>
</evidence>
<dbReference type="AlphaFoldDB" id="J7RLW7"/>
<evidence type="ECO:0000256" key="11">
    <source>
        <dbReference type="SAM" id="MobiDB-lite"/>
    </source>
</evidence>
<feature type="compositionally biased region" description="Basic and acidic residues" evidence="11">
    <location>
        <begin position="361"/>
        <end position="371"/>
    </location>
</feature>
<keyword evidence="5" id="KW-0479">Metal-binding</keyword>
<evidence type="ECO:0000256" key="3">
    <source>
        <dbReference type="ARBA" id="ARBA00022679"/>
    </source>
</evidence>
<evidence type="ECO:0000313" key="14">
    <source>
        <dbReference type="EMBL" id="CCK70533.1"/>
    </source>
</evidence>
<dbReference type="PANTHER" id="PTHR22763:SF184">
    <property type="entry name" value="E3 UBIQUITIN-PROTEIN LIGASE SYNOVIOLIN"/>
    <property type="match status" value="1"/>
</dbReference>
<gene>
    <name evidence="14" type="primary">KNAG0E02740</name>
    <name evidence="14" type="ordered locus">KNAG_0E02740</name>
</gene>
<dbReference type="HOGENOM" id="CLU_026577_0_0_1"/>
<name>J7RLW7_HUIN7</name>
<dbReference type="GO" id="GO:0051865">
    <property type="term" value="P:protein autoubiquitination"/>
    <property type="evidence" value="ECO:0007669"/>
    <property type="project" value="EnsemblFungi"/>
</dbReference>
<reference evidence="15" key="2">
    <citation type="submission" date="2012-08" db="EMBL/GenBank/DDBJ databases">
        <title>Genome sequence of Kazachstania naganishii.</title>
        <authorList>
            <person name="Gordon J.L."/>
            <person name="Armisen D."/>
            <person name="Proux-Wera E."/>
            <person name="OhEigeartaigh S.S."/>
            <person name="Byrne K.P."/>
            <person name="Wolfe K.H."/>
        </authorList>
    </citation>
    <scope>NUCLEOTIDE SEQUENCE [LARGE SCALE GENOMIC DNA]</scope>
    <source>
        <strain evidence="15">ATCC MYA-139 / BCRC 22969 / CBS 8797 / CCRC 22969 / KCTC 17520 / NBRC 10181 / NCYC 3082</strain>
    </source>
</reference>
<feature type="region of interest" description="Disordered" evidence="11">
    <location>
        <begin position="430"/>
        <end position="491"/>
    </location>
</feature>
<dbReference type="GO" id="GO:0061630">
    <property type="term" value="F:ubiquitin protein ligase activity"/>
    <property type="evidence" value="ECO:0007669"/>
    <property type="project" value="UniProtKB-EC"/>
</dbReference>
<protein>
    <recommendedName>
        <fullName evidence="13">RING-type domain-containing protein</fullName>
    </recommendedName>
</protein>
<evidence type="ECO:0000256" key="1">
    <source>
        <dbReference type="ARBA" id="ARBA00004127"/>
    </source>
</evidence>
<dbReference type="GO" id="GO:0031505">
    <property type="term" value="P:fungal-type cell wall organization"/>
    <property type="evidence" value="ECO:0007669"/>
    <property type="project" value="EnsemblFungi"/>
</dbReference>
<dbReference type="eggNOG" id="KOG0802">
    <property type="taxonomic scope" value="Eukaryota"/>
</dbReference>
<organism evidence="14 15">
    <name type="scientific">Huiozyma naganishii (strain ATCC MYA-139 / BCRC 22969 / CBS 8797 / KCTC 17520 / NBRC 10181 / NCYC 3082 / Yp74L-3)</name>
    <name type="common">Yeast</name>
    <name type="synonym">Kazachstania naganishii</name>
    <dbReference type="NCBI Taxonomy" id="1071383"/>
    <lineage>
        <taxon>Eukaryota</taxon>
        <taxon>Fungi</taxon>
        <taxon>Dikarya</taxon>
        <taxon>Ascomycota</taxon>
        <taxon>Saccharomycotina</taxon>
        <taxon>Saccharomycetes</taxon>
        <taxon>Saccharomycetales</taxon>
        <taxon>Saccharomycetaceae</taxon>
        <taxon>Huiozyma</taxon>
    </lineage>
</organism>
<dbReference type="Pfam" id="PF25563">
    <property type="entry name" value="TPR_SYVN1_N"/>
    <property type="match status" value="1"/>
</dbReference>
<feature type="transmembrane region" description="Helical" evidence="12">
    <location>
        <begin position="197"/>
        <end position="218"/>
    </location>
</feature>
<dbReference type="PROSITE" id="PS50089">
    <property type="entry name" value="ZF_RING_2"/>
    <property type="match status" value="1"/>
</dbReference>
<dbReference type="PANTHER" id="PTHR22763">
    <property type="entry name" value="RING ZINC FINGER PROTEIN"/>
    <property type="match status" value="1"/>
</dbReference>
<dbReference type="Pfam" id="PF13639">
    <property type="entry name" value="zf-RING_2"/>
    <property type="match status" value="1"/>
</dbReference>
<dbReference type="KEGG" id="kng:KNAG_0E02740"/>
<feature type="region of interest" description="Disordered" evidence="11">
    <location>
        <begin position="352"/>
        <end position="396"/>
    </location>
</feature>
<evidence type="ECO:0000256" key="6">
    <source>
        <dbReference type="ARBA" id="ARBA00022771"/>
    </source>
</evidence>
<reference evidence="14 15" key="1">
    <citation type="journal article" date="2011" name="Proc. Natl. Acad. Sci. U.S.A.">
        <title>Evolutionary erosion of yeast sex chromosomes by mating-type switching accidents.</title>
        <authorList>
            <person name="Gordon J.L."/>
            <person name="Armisen D."/>
            <person name="Proux-Wera E."/>
            <person name="Oheigeartaigh S.S."/>
            <person name="Byrne K.P."/>
            <person name="Wolfe K.H."/>
        </authorList>
    </citation>
    <scope>NUCLEOTIDE SEQUENCE [LARGE SCALE GENOMIC DNA]</scope>
    <source>
        <strain evidence="15">ATCC MYA-139 / BCRC 22969 / CBS 8797 / CCRC 22969 / KCTC 17520 / NBRC 10181 / NCYC 3082</strain>
    </source>
</reference>
<feature type="compositionally biased region" description="Low complexity" evidence="11">
    <location>
        <begin position="443"/>
        <end position="459"/>
    </location>
</feature>